<dbReference type="PANTHER" id="PTHR13393:SF0">
    <property type="entry name" value="RNA N6-ADENOSINE-METHYLTRANSFERASE METTL16"/>
    <property type="match status" value="1"/>
</dbReference>
<dbReference type="EMBL" id="LSSK01000431">
    <property type="protein sequence ID" value="OMH83348.1"/>
    <property type="molecule type" value="Genomic_DNA"/>
</dbReference>
<dbReference type="OrthoDB" id="514248at2759"/>
<name>A0A1R1PQW6_ZANCU</name>
<dbReference type="GO" id="GO:0008168">
    <property type="term" value="F:methyltransferase activity"/>
    <property type="evidence" value="ECO:0007669"/>
    <property type="project" value="UniProtKB-KW"/>
</dbReference>
<keyword evidence="2 3" id="KW-0808">Transferase</keyword>
<keyword evidence="4" id="KW-1185">Reference proteome</keyword>
<comment type="caution">
    <text evidence="3">The sequence shown here is derived from an EMBL/GenBank/DDBJ whole genome shotgun (WGS) entry which is preliminary data.</text>
</comment>
<dbReference type="GO" id="GO:0070475">
    <property type="term" value="P:rRNA base methylation"/>
    <property type="evidence" value="ECO:0007669"/>
    <property type="project" value="TreeGrafter"/>
</dbReference>
<organism evidence="3 4">
    <name type="scientific">Zancudomyces culisetae</name>
    <name type="common">Gut fungus</name>
    <name type="synonym">Smittium culisetae</name>
    <dbReference type="NCBI Taxonomy" id="1213189"/>
    <lineage>
        <taxon>Eukaryota</taxon>
        <taxon>Fungi</taxon>
        <taxon>Fungi incertae sedis</taxon>
        <taxon>Zoopagomycota</taxon>
        <taxon>Kickxellomycotina</taxon>
        <taxon>Harpellomycetes</taxon>
        <taxon>Harpellales</taxon>
        <taxon>Legeriomycetaceae</taxon>
        <taxon>Zancudomyces</taxon>
    </lineage>
</organism>
<evidence type="ECO:0000313" key="3">
    <source>
        <dbReference type="EMBL" id="OMH83348.1"/>
    </source>
</evidence>
<dbReference type="InterPro" id="IPR010286">
    <property type="entry name" value="METTL16/RlmF"/>
</dbReference>
<reference evidence="4" key="1">
    <citation type="submission" date="2017-01" db="EMBL/GenBank/DDBJ databases">
        <authorList>
            <person name="Wang Y."/>
            <person name="White M."/>
            <person name="Kvist S."/>
            <person name="Moncalvo J.-M."/>
        </authorList>
    </citation>
    <scope>NUCLEOTIDE SEQUENCE [LARGE SCALE GENOMIC DNA]</scope>
    <source>
        <strain evidence="4">COL-18-3</strain>
    </source>
</reference>
<dbReference type="Gene3D" id="3.40.50.150">
    <property type="entry name" value="Vaccinia Virus protein VP39"/>
    <property type="match status" value="1"/>
</dbReference>
<evidence type="ECO:0000256" key="1">
    <source>
        <dbReference type="ARBA" id="ARBA00022603"/>
    </source>
</evidence>
<accession>A0A1R1PQW6</accession>
<sequence length="555" mass="62662">MNNTKENGTMHSICREKLRFLATDIDEKSIELAKQNVEANNMQTDIEIFHNNTTTGNGGRQIFFKELIDRITAINEIQDPYQVNTINQVRFSMCNPPYYCDETDKTKNTNLRFDSKSSLGQDEKQSERLCRMKMMRSTNNESITEGGELEFISQMIRESIEVELTLSTASSIKDRLSVERGSGCPNESSNCGIEWYTSLVGKKQTLQTLLKREFPKLVSDFQRKQRGAKKGVLVVSDRLRMGNTSRWVIGWRFVQEITNKDVEGREQKRNVMGSVDRFLCKCVVGRKGISTKTTSLMGKLENRVSRNNIGGVQNITDGCEYNMSGFSTIRIPTQLFLCPPRGKDEGEPSYGVNGLGGCGDMNRLVKSVETTISGLHSENPNAFIITGYKKSSTNEDCGTNTGNIIGVKRKKAEPVTFMEYRCVIHRVFWTRRARRQLLTQEKQSSITDSKHFVNQGPHIKICDIRENSTNNGSDISDGVKLYIILRITIKCQDSHHDTGKNYGTIKLQTYYNSQYHENGTEDGAIEAIGGEKSVERTLDSLQSMLTSRLKKAVLA</sequence>
<dbReference type="AlphaFoldDB" id="A0A1R1PQW6"/>
<dbReference type="Pfam" id="PF05971">
    <property type="entry name" value="Methyltransf_10"/>
    <property type="match status" value="1"/>
</dbReference>
<dbReference type="InterPro" id="IPR029063">
    <property type="entry name" value="SAM-dependent_MTases_sf"/>
</dbReference>
<dbReference type="Proteomes" id="UP000188320">
    <property type="component" value="Unassembled WGS sequence"/>
</dbReference>
<proteinExistence type="predicted"/>
<evidence type="ECO:0000313" key="4">
    <source>
        <dbReference type="Proteomes" id="UP000188320"/>
    </source>
</evidence>
<protein>
    <submittedName>
        <fullName evidence="3">Methyltransferase-like protein 16-like protein</fullName>
    </submittedName>
</protein>
<dbReference type="SUPFAM" id="SSF53335">
    <property type="entry name" value="S-adenosyl-L-methionine-dependent methyltransferases"/>
    <property type="match status" value="1"/>
</dbReference>
<dbReference type="PANTHER" id="PTHR13393">
    <property type="entry name" value="SAM-DEPENDENT METHYLTRANSFERASE"/>
    <property type="match status" value="1"/>
</dbReference>
<evidence type="ECO:0000256" key="2">
    <source>
        <dbReference type="ARBA" id="ARBA00022679"/>
    </source>
</evidence>
<keyword evidence="1 3" id="KW-0489">Methyltransferase</keyword>
<gene>
    <name evidence="3" type="ORF">AX774_g3146</name>
</gene>